<evidence type="ECO:0008006" key="4">
    <source>
        <dbReference type="Google" id="ProtNLM"/>
    </source>
</evidence>
<keyword evidence="1" id="KW-0472">Membrane</keyword>
<gene>
    <name evidence="2" type="ORF">GFSPODELE1_LOCUS1695</name>
</gene>
<dbReference type="EMBL" id="OZ037953">
    <property type="protein sequence ID" value="CAL1697517.1"/>
    <property type="molecule type" value="Genomic_DNA"/>
</dbReference>
<keyword evidence="1" id="KW-1133">Transmembrane helix</keyword>
<keyword evidence="1" id="KW-0812">Transmembrane</keyword>
<evidence type="ECO:0000313" key="2">
    <source>
        <dbReference type="EMBL" id="CAL1697517.1"/>
    </source>
</evidence>
<sequence length="181" mass="20641">MATTNGLRVFLYVVLWLFAAVLLGLTAQRLHYTTHIPLGDPLHDGVPFYDPIIAELLASSVLTVLWVPFVYVVHVLHRDDDYGFVGTFAGEILGLFTLFILWLVGAAIATTFWGDLSWCHQFLPCRILTVIVAFAWMGWIILLTLLIISLLFAFMNNSFGRPLHGRYDPRGRRSWMRKCWA</sequence>
<feature type="transmembrane region" description="Helical" evidence="1">
    <location>
        <begin position="88"/>
        <end position="113"/>
    </location>
</feature>
<feature type="transmembrane region" description="Helical" evidence="1">
    <location>
        <begin position="133"/>
        <end position="154"/>
    </location>
</feature>
<protein>
    <recommendedName>
        <fullName evidence="4">MARVEL domain-containing protein</fullName>
    </recommendedName>
</protein>
<feature type="transmembrane region" description="Helical" evidence="1">
    <location>
        <begin position="52"/>
        <end position="76"/>
    </location>
</feature>
<evidence type="ECO:0000313" key="3">
    <source>
        <dbReference type="Proteomes" id="UP001497453"/>
    </source>
</evidence>
<name>A0ABP1CP95_9APHY</name>
<keyword evidence="3" id="KW-1185">Reference proteome</keyword>
<proteinExistence type="predicted"/>
<dbReference type="Proteomes" id="UP001497453">
    <property type="component" value="Chromosome 10"/>
</dbReference>
<evidence type="ECO:0000256" key="1">
    <source>
        <dbReference type="SAM" id="Phobius"/>
    </source>
</evidence>
<reference evidence="3" key="1">
    <citation type="submission" date="2024-04" db="EMBL/GenBank/DDBJ databases">
        <authorList>
            <person name="Shaw F."/>
            <person name="Minotto A."/>
        </authorList>
    </citation>
    <scope>NUCLEOTIDE SEQUENCE [LARGE SCALE GENOMIC DNA]</scope>
</reference>
<feature type="transmembrane region" description="Helical" evidence="1">
    <location>
        <begin position="9"/>
        <end position="32"/>
    </location>
</feature>
<organism evidence="2 3">
    <name type="scientific">Somion occarium</name>
    <dbReference type="NCBI Taxonomy" id="3059160"/>
    <lineage>
        <taxon>Eukaryota</taxon>
        <taxon>Fungi</taxon>
        <taxon>Dikarya</taxon>
        <taxon>Basidiomycota</taxon>
        <taxon>Agaricomycotina</taxon>
        <taxon>Agaricomycetes</taxon>
        <taxon>Polyporales</taxon>
        <taxon>Cerrenaceae</taxon>
        <taxon>Somion</taxon>
    </lineage>
</organism>
<accession>A0ABP1CP95</accession>